<dbReference type="SUPFAM" id="SSF56672">
    <property type="entry name" value="DNA/RNA polymerases"/>
    <property type="match status" value="1"/>
</dbReference>
<keyword evidence="4" id="KW-0064">Aspartyl protease</keyword>
<dbReference type="Proteomes" id="UP000051530">
    <property type="component" value="Unassembled WGS sequence"/>
</dbReference>
<keyword evidence="2" id="KW-0548">Nucleotidyltransferase</keyword>
<evidence type="ECO:0000259" key="7">
    <source>
        <dbReference type="PROSITE" id="PS50175"/>
    </source>
</evidence>
<dbReference type="Pfam" id="PF13975">
    <property type="entry name" value="gag-asp_proteas"/>
    <property type="match status" value="1"/>
</dbReference>
<evidence type="ECO:0000256" key="1">
    <source>
        <dbReference type="ARBA" id="ARBA00022679"/>
    </source>
</evidence>
<dbReference type="InterPro" id="IPR001969">
    <property type="entry name" value="Aspartic_peptidase_AS"/>
</dbReference>
<keyword evidence="4" id="KW-0645">Protease</keyword>
<dbReference type="PROSITE" id="PS50175">
    <property type="entry name" value="ASP_PROT_RETROV"/>
    <property type="match status" value="1"/>
</dbReference>
<dbReference type="VEuPathDB" id="MicrosporidiaDB:M153_15200016646"/>
<feature type="domain" description="Peptidase A2" evidence="7">
    <location>
        <begin position="23"/>
        <end position="102"/>
    </location>
</feature>
<keyword evidence="1" id="KW-0808">Transferase</keyword>
<name>A0A0R0LZP8_9MICR</name>
<dbReference type="PANTHER" id="PTHR37984:SF5">
    <property type="entry name" value="PROTEIN NYNRIN-LIKE"/>
    <property type="match status" value="1"/>
</dbReference>
<sequence>MNNISKYSDLLPKIILHICGVKTEALIDSGASHSFISSELLSTLKIKSSISEELTLLIADGSKVKTQSHIILDVKLGSNQTLIQKFHVLDRITHSIILGCDLLRKLSMTVTFSKLEGMLVLYDTNRPICEGQLQIYEHVEHQSKPDLASLLESYEEKVDSSQPIKGFSALIELKSEKVPICKPYRILPCLMDAFNTTLDDLIAKDFVRRSDSEYCSPSFLGPKSNGKWNLIVDFTELNNITNPLQLHFPDLKEEFHKFCQSKWFTKLDLVQGYYHLLFLM</sequence>
<comment type="caution">
    <text evidence="8">The sequence shown here is derived from an EMBL/GenBank/DDBJ whole genome shotgun (WGS) entry which is preliminary data.</text>
</comment>
<dbReference type="OrthoDB" id="679712at2759"/>
<dbReference type="GO" id="GO:0016779">
    <property type="term" value="F:nucleotidyltransferase activity"/>
    <property type="evidence" value="ECO:0007669"/>
    <property type="project" value="UniProtKB-KW"/>
</dbReference>
<dbReference type="GO" id="GO:0006508">
    <property type="term" value="P:proteolysis"/>
    <property type="evidence" value="ECO:0007669"/>
    <property type="project" value="InterPro"/>
</dbReference>
<dbReference type="GO" id="GO:0004519">
    <property type="term" value="F:endonuclease activity"/>
    <property type="evidence" value="ECO:0007669"/>
    <property type="project" value="UniProtKB-KW"/>
</dbReference>
<reference evidence="8 9" key="1">
    <citation type="submission" date="2015-07" db="EMBL/GenBank/DDBJ databases">
        <title>The genome of Pseudoloma neurophilia, a relevant intracellular parasite of the zebrafish.</title>
        <authorList>
            <person name="Ndikumana S."/>
            <person name="Pelin A."/>
            <person name="Sanders J."/>
            <person name="Corradi N."/>
        </authorList>
    </citation>
    <scope>NUCLEOTIDE SEQUENCE [LARGE SCALE GENOMIC DNA]</scope>
    <source>
        <strain evidence="8 9">MK1</strain>
    </source>
</reference>
<dbReference type="AlphaFoldDB" id="A0A0R0LZP8"/>
<evidence type="ECO:0000256" key="3">
    <source>
        <dbReference type="ARBA" id="ARBA00022722"/>
    </source>
</evidence>
<evidence type="ECO:0000256" key="6">
    <source>
        <dbReference type="ARBA" id="ARBA00022801"/>
    </source>
</evidence>
<keyword evidence="5" id="KW-0255">Endonuclease</keyword>
<dbReference type="InterPro" id="IPR043502">
    <property type="entry name" value="DNA/RNA_pol_sf"/>
</dbReference>
<dbReference type="InterPro" id="IPR050951">
    <property type="entry name" value="Retrovirus_Pol_polyprotein"/>
</dbReference>
<proteinExistence type="predicted"/>
<dbReference type="InterPro" id="IPR021109">
    <property type="entry name" value="Peptidase_aspartic_dom_sf"/>
</dbReference>
<dbReference type="InterPro" id="IPR043128">
    <property type="entry name" value="Rev_trsase/Diguanyl_cyclase"/>
</dbReference>
<dbReference type="Gene3D" id="3.30.70.270">
    <property type="match status" value="1"/>
</dbReference>
<accession>A0A0R0LZP8</accession>
<dbReference type="EMBL" id="LGUB01000034">
    <property type="protein sequence ID" value="KRH94761.1"/>
    <property type="molecule type" value="Genomic_DNA"/>
</dbReference>
<dbReference type="GO" id="GO:0004190">
    <property type="term" value="F:aspartic-type endopeptidase activity"/>
    <property type="evidence" value="ECO:0007669"/>
    <property type="project" value="UniProtKB-KW"/>
</dbReference>
<evidence type="ECO:0000313" key="9">
    <source>
        <dbReference type="Proteomes" id="UP000051530"/>
    </source>
</evidence>
<dbReference type="PANTHER" id="PTHR37984">
    <property type="entry name" value="PROTEIN CBG26694"/>
    <property type="match status" value="1"/>
</dbReference>
<dbReference type="InterPro" id="IPR001995">
    <property type="entry name" value="Peptidase_A2_cat"/>
</dbReference>
<dbReference type="Gene3D" id="3.10.10.10">
    <property type="entry name" value="HIV Type 1 Reverse Transcriptase, subunit A, domain 1"/>
    <property type="match status" value="1"/>
</dbReference>
<evidence type="ECO:0000313" key="8">
    <source>
        <dbReference type="EMBL" id="KRH94761.1"/>
    </source>
</evidence>
<evidence type="ECO:0000256" key="4">
    <source>
        <dbReference type="ARBA" id="ARBA00022750"/>
    </source>
</evidence>
<organism evidence="8 9">
    <name type="scientific">Pseudoloma neurophilia</name>
    <dbReference type="NCBI Taxonomy" id="146866"/>
    <lineage>
        <taxon>Eukaryota</taxon>
        <taxon>Fungi</taxon>
        <taxon>Fungi incertae sedis</taxon>
        <taxon>Microsporidia</taxon>
        <taxon>Pseudoloma</taxon>
    </lineage>
</organism>
<evidence type="ECO:0000256" key="5">
    <source>
        <dbReference type="ARBA" id="ARBA00022759"/>
    </source>
</evidence>
<keyword evidence="9" id="KW-1185">Reference proteome</keyword>
<dbReference type="Gene3D" id="2.40.70.10">
    <property type="entry name" value="Acid Proteases"/>
    <property type="match status" value="1"/>
</dbReference>
<dbReference type="PROSITE" id="PS00141">
    <property type="entry name" value="ASP_PROTEASE"/>
    <property type="match status" value="1"/>
</dbReference>
<dbReference type="CDD" id="cd00303">
    <property type="entry name" value="retropepsin_like"/>
    <property type="match status" value="1"/>
</dbReference>
<evidence type="ECO:0000256" key="2">
    <source>
        <dbReference type="ARBA" id="ARBA00022695"/>
    </source>
</evidence>
<keyword evidence="6" id="KW-0378">Hydrolase</keyword>
<keyword evidence="3" id="KW-0540">Nuclease</keyword>
<protein>
    <submittedName>
        <fullName evidence="8">Putative retrotransposon protein</fullName>
    </submittedName>
</protein>
<gene>
    <name evidence="8" type="ORF">M153_15200016646</name>
</gene>
<dbReference type="SUPFAM" id="SSF50630">
    <property type="entry name" value="Acid proteases"/>
    <property type="match status" value="1"/>
</dbReference>